<dbReference type="RefSeq" id="WP_094207924.1">
    <property type="nucleotide sequence ID" value="NZ_JAWFQU010000019.1"/>
</dbReference>
<protein>
    <submittedName>
        <fullName evidence="1">Uncharacterized protein</fullName>
    </submittedName>
</protein>
<sequence>MYYNNEIIQGNIHVFDSYDMDISPTKGDNCFLIVHHFTDKSIIDKLAKNLLQNGYKYFNIFGEQAIVWENAINSQFHDDSIRIESSKVARIEMAYNLCMMSKLHPNRTNLIISNDEYFTEYLVEDVNDISSGNSQFTVDDWAKFRAGFEFIYNGKDAIVSVCEGVILGYLGEEVEYDTIMEAFMDKIFDGKSFNQIYKIEI</sequence>
<dbReference type="AlphaFoldDB" id="A0A233VRX7"/>
<dbReference type="EMBL" id="NDYE01000001">
    <property type="protein sequence ID" value="OXZ35161.1"/>
    <property type="molecule type" value="Genomic_DNA"/>
</dbReference>
<dbReference type="Proteomes" id="UP000215546">
    <property type="component" value="Unassembled WGS sequence"/>
</dbReference>
<evidence type="ECO:0000313" key="1">
    <source>
        <dbReference type="EMBL" id="OXZ35161.1"/>
    </source>
</evidence>
<proteinExistence type="predicted"/>
<comment type="caution">
    <text evidence="1">The sequence shown here is derived from an EMBL/GenBank/DDBJ whole genome shotgun (WGS) entry which is preliminary data.</text>
</comment>
<evidence type="ECO:0000313" key="2">
    <source>
        <dbReference type="Proteomes" id="UP000215546"/>
    </source>
</evidence>
<reference evidence="2" key="1">
    <citation type="submission" date="2017-04" db="EMBL/GenBank/DDBJ databases">
        <title>Finegoldia magna isolated from orthopedic joint implant-associated infections.</title>
        <authorList>
            <person name="Bjorklund S."/>
            <person name="Bruggemann H."/>
            <person name="Jensen A."/>
            <person name="Hellmark B."/>
            <person name="Soderquist B."/>
        </authorList>
    </citation>
    <scope>NUCLEOTIDE SEQUENCE [LARGE SCALE GENOMIC DNA]</scope>
    <source>
        <strain evidence="2">12T273</strain>
    </source>
</reference>
<accession>A0A233VRX7</accession>
<name>A0A233VRX7_FINMA</name>
<gene>
    <name evidence="1" type="ORF">B9N55_00705</name>
</gene>
<organism evidence="1 2">
    <name type="scientific">Finegoldia magna</name>
    <name type="common">Peptostreptococcus magnus</name>
    <dbReference type="NCBI Taxonomy" id="1260"/>
    <lineage>
        <taxon>Bacteria</taxon>
        <taxon>Bacillati</taxon>
        <taxon>Bacillota</taxon>
        <taxon>Tissierellia</taxon>
        <taxon>Tissierellales</taxon>
        <taxon>Peptoniphilaceae</taxon>
        <taxon>Finegoldia</taxon>
    </lineage>
</organism>